<evidence type="ECO:0000313" key="3">
    <source>
        <dbReference type="Proteomes" id="UP001148838"/>
    </source>
</evidence>
<accession>A0ABQ8T9Y1</accession>
<protein>
    <submittedName>
        <fullName evidence="2">Uncharacterized protein</fullName>
    </submittedName>
</protein>
<keyword evidence="3" id="KW-1185">Reference proteome</keyword>
<name>A0ABQ8T9Y1_PERAM</name>
<evidence type="ECO:0000256" key="1">
    <source>
        <dbReference type="SAM" id="MobiDB-lite"/>
    </source>
</evidence>
<proteinExistence type="predicted"/>
<organism evidence="2 3">
    <name type="scientific">Periplaneta americana</name>
    <name type="common">American cockroach</name>
    <name type="synonym">Blatta americana</name>
    <dbReference type="NCBI Taxonomy" id="6978"/>
    <lineage>
        <taxon>Eukaryota</taxon>
        <taxon>Metazoa</taxon>
        <taxon>Ecdysozoa</taxon>
        <taxon>Arthropoda</taxon>
        <taxon>Hexapoda</taxon>
        <taxon>Insecta</taxon>
        <taxon>Pterygota</taxon>
        <taxon>Neoptera</taxon>
        <taxon>Polyneoptera</taxon>
        <taxon>Dictyoptera</taxon>
        <taxon>Blattodea</taxon>
        <taxon>Blattoidea</taxon>
        <taxon>Blattidae</taxon>
        <taxon>Blattinae</taxon>
        <taxon>Periplaneta</taxon>
    </lineage>
</organism>
<dbReference type="EMBL" id="JAJSOF020000013">
    <property type="protein sequence ID" value="KAJ4442687.1"/>
    <property type="molecule type" value="Genomic_DNA"/>
</dbReference>
<sequence>MTGLPHKLTAAVASSEASGVESSCSEVTSTEYSVFQKYVAFFIEERTYIIELYFHTATKLFIVDGIGNEMVFGEMRSNIRHRLLDIRPTIGENLGKNQPGNHPKRESKPRRAQLWIVKARYDADILGHTSPPPPAVYQKNEIGLKRQIETKAEQNIGWQIGEGNEFQQYATQQHRILARQTQIQMYVVRHCRHKIVLTESNINCEFPVHRSLPSKETLRGHSDSSFRGEGYIQCCVGVRLCDMYSNQELVEIHFMYGKADGNAALACRRLYQ</sequence>
<reference evidence="2 3" key="1">
    <citation type="journal article" date="2022" name="Allergy">
        <title>Genome assembly and annotation of Periplaneta americana reveal a comprehensive cockroach allergen profile.</title>
        <authorList>
            <person name="Wang L."/>
            <person name="Xiong Q."/>
            <person name="Saelim N."/>
            <person name="Wang L."/>
            <person name="Nong W."/>
            <person name="Wan A.T."/>
            <person name="Shi M."/>
            <person name="Liu X."/>
            <person name="Cao Q."/>
            <person name="Hui J.H.L."/>
            <person name="Sookrung N."/>
            <person name="Leung T.F."/>
            <person name="Tungtrongchitr A."/>
            <person name="Tsui S.K.W."/>
        </authorList>
    </citation>
    <scope>NUCLEOTIDE SEQUENCE [LARGE SCALE GENOMIC DNA]</scope>
    <source>
        <strain evidence="2">PWHHKU_190912</strain>
    </source>
</reference>
<evidence type="ECO:0000313" key="2">
    <source>
        <dbReference type="EMBL" id="KAJ4442687.1"/>
    </source>
</evidence>
<feature type="region of interest" description="Disordered" evidence="1">
    <location>
        <begin position="90"/>
        <end position="110"/>
    </location>
</feature>
<dbReference type="Proteomes" id="UP001148838">
    <property type="component" value="Unassembled WGS sequence"/>
</dbReference>
<comment type="caution">
    <text evidence="2">The sequence shown here is derived from an EMBL/GenBank/DDBJ whole genome shotgun (WGS) entry which is preliminary data.</text>
</comment>
<gene>
    <name evidence="2" type="ORF">ANN_04276</name>
</gene>